<evidence type="ECO:0000256" key="4">
    <source>
        <dbReference type="ARBA" id="ARBA00022729"/>
    </source>
</evidence>
<dbReference type="EMBL" id="ATCL01000020">
    <property type="protein sequence ID" value="ERG66317.1"/>
    <property type="molecule type" value="Genomic_DNA"/>
</dbReference>
<dbReference type="Gene3D" id="3.90.76.10">
    <property type="entry name" value="Dipeptide-binding Protein, Domain 1"/>
    <property type="match status" value="1"/>
</dbReference>
<dbReference type="eggNOG" id="COG4166">
    <property type="taxonomic scope" value="Bacteria"/>
</dbReference>
<evidence type="ECO:0000256" key="3">
    <source>
        <dbReference type="ARBA" id="ARBA00022448"/>
    </source>
</evidence>
<dbReference type="Pfam" id="PF00496">
    <property type="entry name" value="SBP_bac_5"/>
    <property type="match status" value="1"/>
</dbReference>
<dbReference type="Gene3D" id="3.40.190.10">
    <property type="entry name" value="Periplasmic binding protein-like II"/>
    <property type="match status" value="1"/>
</dbReference>
<accession>U1LVT9</accession>
<dbReference type="STRING" id="1385984.GCA_000702565_01992"/>
<keyword evidence="4" id="KW-0732">Signal</keyword>
<dbReference type="CDD" id="cd08504">
    <property type="entry name" value="PBP2_OppA"/>
    <property type="match status" value="1"/>
</dbReference>
<dbReference type="GO" id="GO:1904680">
    <property type="term" value="F:peptide transmembrane transporter activity"/>
    <property type="evidence" value="ECO:0007669"/>
    <property type="project" value="TreeGrafter"/>
</dbReference>
<organism evidence="7 8">
    <name type="scientific">Exiguobacterium chiriqhucha RW-2</name>
    <dbReference type="NCBI Taxonomy" id="1345023"/>
    <lineage>
        <taxon>Bacteria</taxon>
        <taxon>Bacillati</taxon>
        <taxon>Bacillota</taxon>
        <taxon>Bacilli</taxon>
        <taxon>Bacillales</taxon>
        <taxon>Bacillales Family XII. Incertae Sedis</taxon>
        <taxon>Exiguobacterium</taxon>
    </lineage>
</organism>
<protein>
    <submittedName>
        <fullName evidence="7">4-phytase</fullName>
    </submittedName>
</protein>
<comment type="caution">
    <text evidence="7">The sequence shown here is derived from an EMBL/GenBank/DDBJ whole genome shotgun (WGS) entry which is preliminary data.</text>
</comment>
<feature type="domain" description="Solute-binding protein family 5" evidence="6">
    <location>
        <begin position="100"/>
        <end position="477"/>
    </location>
</feature>
<dbReference type="GO" id="GO:0030288">
    <property type="term" value="C:outer membrane-bounded periplasmic space"/>
    <property type="evidence" value="ECO:0007669"/>
    <property type="project" value="UniProtKB-ARBA"/>
</dbReference>
<dbReference type="SUPFAM" id="SSF53850">
    <property type="entry name" value="Periplasmic binding protein-like II"/>
    <property type="match status" value="1"/>
</dbReference>
<dbReference type="PIRSF" id="PIRSF002741">
    <property type="entry name" value="MppA"/>
    <property type="match status" value="1"/>
</dbReference>
<dbReference type="InterPro" id="IPR000914">
    <property type="entry name" value="SBP_5_dom"/>
</dbReference>
<evidence type="ECO:0000313" key="7">
    <source>
        <dbReference type="EMBL" id="ERG66317.1"/>
    </source>
</evidence>
<dbReference type="PATRIC" id="fig|1345023.5.peg.1785"/>
<sequence length="556" mass="61460">MLRSDETPCFTIQKGDIAMKKKSILLMMTLILALGSVLAACSTGGDSDGGSSSNGEKILRLTDTSDITTADPALATDAVAFNLIANTMEGLYRLDQEGNAVPAIAEGEPEVSEDETVYTFTLRDAEWSNGEPVTANDFVYAWQRAVDPETGSQYAYIMNTVKNAEAINTGKLPKEDLGVKAIDEKTLEVTLERPDPSFISLTSFGTFTPINEVFATEKGEDFSTTPENHIYNGPFTWSEWDREQGYVLTKNESYWDAENVALEKVDVRVVKDTSTVVNLYEAGEVDYAGLSSEQVAAFQENDDYSTGLRSTVGYFKFNHEDELFADVNARKAVARAVDPAGIIDQLLNNGSIATTSFVPKEFIKYEDGTDYAEGVTHFETNADEAASLWEEATGGEAVTIELLSFDSEVAKQISEYMKGQLESNLPNVTVNISQQPFNNKLELEANGEYQMSFALWGPDYQDPLTNLGIFTSDNGQNDINYKSAAYDKLIDEASAETAIDARYDKFKEAETLLIEQDQAIMPLYQAGVAYLLRPNVENFNRQLFGADYQYKYVDIN</sequence>
<dbReference type="Proteomes" id="UP000016464">
    <property type="component" value="Unassembled WGS sequence"/>
</dbReference>
<dbReference type="FunFam" id="3.10.105.10:FF:000001">
    <property type="entry name" value="Oligopeptide ABC transporter, oligopeptide-binding protein"/>
    <property type="match status" value="1"/>
</dbReference>
<dbReference type="AlphaFoldDB" id="U1LVT9"/>
<dbReference type="FunFam" id="3.90.76.10:FF:000001">
    <property type="entry name" value="Oligopeptide ABC transporter substrate-binding protein"/>
    <property type="match status" value="1"/>
</dbReference>
<dbReference type="InterPro" id="IPR039424">
    <property type="entry name" value="SBP_5"/>
</dbReference>
<name>U1LVT9_9BACL</name>
<keyword evidence="3" id="KW-0813">Transport</keyword>
<reference evidence="7 8" key="1">
    <citation type="journal article" date="2013" name="Genome Announc.">
        <title>Draft Genome Sequence of Exiguobacterium pavilionensis Strain RW-2, with Wide Thermal, Salinity, and pH Tolerance, Isolated from Modern Freshwater Microbialites.</title>
        <authorList>
            <person name="White R.A.III."/>
            <person name="Grassa C.J."/>
            <person name="Suttle C.A."/>
        </authorList>
    </citation>
    <scope>NUCLEOTIDE SEQUENCE [LARGE SCALE GENOMIC DNA]</scope>
    <source>
        <strain evidence="7 8">RW-2</strain>
    </source>
</reference>
<evidence type="ECO:0000256" key="5">
    <source>
        <dbReference type="ARBA" id="ARBA00022856"/>
    </source>
</evidence>
<evidence type="ECO:0000256" key="2">
    <source>
        <dbReference type="ARBA" id="ARBA00005695"/>
    </source>
</evidence>
<dbReference type="GO" id="GO:0015833">
    <property type="term" value="P:peptide transport"/>
    <property type="evidence" value="ECO:0007669"/>
    <property type="project" value="UniProtKB-KW"/>
</dbReference>
<keyword evidence="8" id="KW-1185">Reference proteome</keyword>
<proteinExistence type="inferred from homology"/>
<evidence type="ECO:0000256" key="1">
    <source>
        <dbReference type="ARBA" id="ARBA00004196"/>
    </source>
</evidence>
<dbReference type="Gene3D" id="3.10.105.10">
    <property type="entry name" value="Dipeptide-binding Protein, Domain 3"/>
    <property type="match status" value="1"/>
</dbReference>
<comment type="subcellular location">
    <subcellularLocation>
        <location evidence="1">Cell envelope</location>
    </subcellularLocation>
</comment>
<keyword evidence="5" id="KW-0571">Peptide transport</keyword>
<evidence type="ECO:0000313" key="8">
    <source>
        <dbReference type="Proteomes" id="UP000016464"/>
    </source>
</evidence>
<comment type="similarity">
    <text evidence="2">Belongs to the bacterial solute-binding protein 5 family.</text>
</comment>
<dbReference type="InterPro" id="IPR030678">
    <property type="entry name" value="Peptide/Ni-bd"/>
</dbReference>
<dbReference type="PANTHER" id="PTHR30290:SF10">
    <property type="entry name" value="PERIPLASMIC OLIGOPEPTIDE-BINDING PROTEIN-RELATED"/>
    <property type="match status" value="1"/>
</dbReference>
<gene>
    <name evidence="7" type="ORF">M467_03395</name>
</gene>
<dbReference type="PANTHER" id="PTHR30290">
    <property type="entry name" value="PERIPLASMIC BINDING COMPONENT OF ABC TRANSPORTER"/>
    <property type="match status" value="1"/>
</dbReference>
<evidence type="ECO:0000259" key="6">
    <source>
        <dbReference type="Pfam" id="PF00496"/>
    </source>
</evidence>
<keyword evidence="5" id="KW-0653">Protein transport</keyword>
<dbReference type="GO" id="GO:0043190">
    <property type="term" value="C:ATP-binding cassette (ABC) transporter complex"/>
    <property type="evidence" value="ECO:0007669"/>
    <property type="project" value="InterPro"/>
</dbReference>